<accession>A0A5C1ASA6</accession>
<protein>
    <recommendedName>
        <fullName evidence="3">DUF1501 domain-containing protein</fullName>
    </recommendedName>
</protein>
<name>A0A5C1ASA6_9BACT</name>
<dbReference type="InterPro" id="IPR010869">
    <property type="entry name" value="DUF1501"/>
</dbReference>
<dbReference type="EMBL" id="CP042425">
    <property type="protein sequence ID" value="QEL20973.1"/>
    <property type="molecule type" value="Genomic_DNA"/>
</dbReference>
<reference evidence="2" key="1">
    <citation type="submission" date="2019-08" db="EMBL/GenBank/DDBJ databases">
        <title>Limnoglobus roseus gen. nov., sp. nov., a novel freshwater planctomycete with a giant genome from the family Gemmataceae.</title>
        <authorList>
            <person name="Kulichevskaya I.S."/>
            <person name="Naumoff D.G."/>
            <person name="Miroshnikov K."/>
            <person name="Ivanova A."/>
            <person name="Philippov D.A."/>
            <person name="Hakobyan A."/>
            <person name="Rijpstra I.C."/>
            <person name="Sinninghe Damste J.S."/>
            <person name="Liesack W."/>
            <person name="Dedysh S.N."/>
        </authorList>
    </citation>
    <scope>NUCLEOTIDE SEQUENCE [LARGE SCALE GENOMIC DNA]</scope>
    <source>
        <strain evidence="2">PX52</strain>
    </source>
</reference>
<dbReference type="KEGG" id="lrs:PX52LOC_08101"/>
<dbReference type="PROSITE" id="PS51318">
    <property type="entry name" value="TAT"/>
    <property type="match status" value="1"/>
</dbReference>
<dbReference type="Gene3D" id="3.40.720.10">
    <property type="entry name" value="Alkaline Phosphatase, subunit A"/>
    <property type="match status" value="1"/>
</dbReference>
<dbReference type="SUPFAM" id="SSF53649">
    <property type="entry name" value="Alkaline phosphatase-like"/>
    <property type="match status" value="1"/>
</dbReference>
<dbReference type="PANTHER" id="PTHR43737:SF1">
    <property type="entry name" value="DUF1501 DOMAIN-CONTAINING PROTEIN"/>
    <property type="match status" value="1"/>
</dbReference>
<evidence type="ECO:0000313" key="2">
    <source>
        <dbReference type="Proteomes" id="UP000324974"/>
    </source>
</evidence>
<dbReference type="Proteomes" id="UP000324974">
    <property type="component" value="Chromosome"/>
</dbReference>
<gene>
    <name evidence="1" type="ORF">PX52LOC_08101</name>
</gene>
<dbReference type="Pfam" id="PF07394">
    <property type="entry name" value="DUF1501"/>
    <property type="match status" value="1"/>
</dbReference>
<sequence length="428" mass="46221">MFGITDRRHFMAHAAGAAAVTVPGLSFLTGLRAQAAELKKKNKSLIILWMGGGPATIDLWDMKPGTANGGEHKPISTAAGSDVKITEHLPMVAKQFKNLSIIRSLQTREGDHQRGTFLMNTGRSPSPLTEFPSIGSVMSYYQAMDVEAMKNADIPSFISVGGGRVGPGFLGMKYASFNVQNPGTPPENVSAPVSMTQMDRRKVLFESLEGGFKTNVPMDAAKAHKEVYDKALNLVTSSRKEVFNLDKEPAALREEYGRTGFGNGCLLARKLVEAGVAAVEVSLGGWDMHNGIFAALQRRLPELDKGMSALTRDLADRGKLKDTVIVWMGDFGRTPKINQNGGRDHWPRCWSVVVGGGNIKGGVAYGATDENGTGVKDSPVDILDLYATIYKGLGIDPSPQQVADVRDNLGRPYYIAGDKPKWIKELVG</sequence>
<dbReference type="OrthoDB" id="127333at2"/>
<keyword evidence="2" id="KW-1185">Reference proteome</keyword>
<dbReference type="RefSeq" id="WP_149115216.1">
    <property type="nucleotide sequence ID" value="NZ_CP042425.1"/>
</dbReference>
<organism evidence="1 2">
    <name type="scientific">Limnoglobus roseus</name>
    <dbReference type="NCBI Taxonomy" id="2598579"/>
    <lineage>
        <taxon>Bacteria</taxon>
        <taxon>Pseudomonadati</taxon>
        <taxon>Planctomycetota</taxon>
        <taxon>Planctomycetia</taxon>
        <taxon>Gemmatales</taxon>
        <taxon>Gemmataceae</taxon>
        <taxon>Limnoglobus</taxon>
    </lineage>
</organism>
<dbReference type="InterPro" id="IPR006311">
    <property type="entry name" value="TAT_signal"/>
</dbReference>
<evidence type="ECO:0008006" key="3">
    <source>
        <dbReference type="Google" id="ProtNLM"/>
    </source>
</evidence>
<dbReference type="AlphaFoldDB" id="A0A5C1ASA6"/>
<dbReference type="PANTHER" id="PTHR43737">
    <property type="entry name" value="BLL7424 PROTEIN"/>
    <property type="match status" value="1"/>
</dbReference>
<dbReference type="InterPro" id="IPR017850">
    <property type="entry name" value="Alkaline_phosphatase_core_sf"/>
</dbReference>
<proteinExistence type="predicted"/>
<evidence type="ECO:0000313" key="1">
    <source>
        <dbReference type="EMBL" id="QEL20973.1"/>
    </source>
</evidence>